<evidence type="ECO:0000313" key="2">
    <source>
        <dbReference type="Proteomes" id="UP000499080"/>
    </source>
</evidence>
<sequence length="80" mass="9189">MRKRILPANEEIWRESRPTYEILSSVPLLASHLDQFTVGSRRYGQKQLDTEGNTYGTLAVELRLTVLDRTRAVTDNRIDG</sequence>
<protein>
    <submittedName>
        <fullName evidence="1">Uncharacterized protein</fullName>
    </submittedName>
</protein>
<organism evidence="1 2">
    <name type="scientific">Araneus ventricosus</name>
    <name type="common">Orbweaver spider</name>
    <name type="synonym">Epeira ventricosa</name>
    <dbReference type="NCBI Taxonomy" id="182803"/>
    <lineage>
        <taxon>Eukaryota</taxon>
        <taxon>Metazoa</taxon>
        <taxon>Ecdysozoa</taxon>
        <taxon>Arthropoda</taxon>
        <taxon>Chelicerata</taxon>
        <taxon>Arachnida</taxon>
        <taxon>Araneae</taxon>
        <taxon>Araneomorphae</taxon>
        <taxon>Entelegynae</taxon>
        <taxon>Araneoidea</taxon>
        <taxon>Araneidae</taxon>
        <taxon>Araneus</taxon>
    </lineage>
</organism>
<evidence type="ECO:0000313" key="1">
    <source>
        <dbReference type="EMBL" id="GBM52158.1"/>
    </source>
</evidence>
<accession>A0A4Y2GHZ0</accession>
<proteinExistence type="predicted"/>
<gene>
    <name evidence="1" type="ORF">AVEN_265631_1</name>
</gene>
<comment type="caution">
    <text evidence="1">The sequence shown here is derived from an EMBL/GenBank/DDBJ whole genome shotgun (WGS) entry which is preliminary data.</text>
</comment>
<dbReference type="Proteomes" id="UP000499080">
    <property type="component" value="Unassembled WGS sequence"/>
</dbReference>
<name>A0A4Y2GHZ0_ARAVE</name>
<reference evidence="1 2" key="1">
    <citation type="journal article" date="2019" name="Sci. Rep.">
        <title>Orb-weaving spider Araneus ventricosus genome elucidates the spidroin gene catalogue.</title>
        <authorList>
            <person name="Kono N."/>
            <person name="Nakamura H."/>
            <person name="Ohtoshi R."/>
            <person name="Moran D.A.P."/>
            <person name="Shinohara A."/>
            <person name="Yoshida Y."/>
            <person name="Fujiwara M."/>
            <person name="Mori M."/>
            <person name="Tomita M."/>
            <person name="Arakawa K."/>
        </authorList>
    </citation>
    <scope>NUCLEOTIDE SEQUENCE [LARGE SCALE GENOMIC DNA]</scope>
</reference>
<dbReference type="EMBL" id="BGPR01001367">
    <property type="protein sequence ID" value="GBM52158.1"/>
    <property type="molecule type" value="Genomic_DNA"/>
</dbReference>
<dbReference type="AlphaFoldDB" id="A0A4Y2GHZ0"/>
<keyword evidence="2" id="KW-1185">Reference proteome</keyword>